<dbReference type="Proteomes" id="UP001062846">
    <property type="component" value="Chromosome 1"/>
</dbReference>
<gene>
    <name evidence="1" type="ORF">RHMOL_Rhmol01G0236100</name>
</gene>
<protein>
    <submittedName>
        <fullName evidence="1">Uncharacterized protein</fullName>
    </submittedName>
</protein>
<keyword evidence="2" id="KW-1185">Reference proteome</keyword>
<organism evidence="1 2">
    <name type="scientific">Rhododendron molle</name>
    <name type="common">Chinese azalea</name>
    <name type="synonym">Azalea mollis</name>
    <dbReference type="NCBI Taxonomy" id="49168"/>
    <lineage>
        <taxon>Eukaryota</taxon>
        <taxon>Viridiplantae</taxon>
        <taxon>Streptophyta</taxon>
        <taxon>Embryophyta</taxon>
        <taxon>Tracheophyta</taxon>
        <taxon>Spermatophyta</taxon>
        <taxon>Magnoliopsida</taxon>
        <taxon>eudicotyledons</taxon>
        <taxon>Gunneridae</taxon>
        <taxon>Pentapetalae</taxon>
        <taxon>asterids</taxon>
        <taxon>Ericales</taxon>
        <taxon>Ericaceae</taxon>
        <taxon>Ericoideae</taxon>
        <taxon>Rhodoreae</taxon>
        <taxon>Rhododendron</taxon>
    </lineage>
</organism>
<reference evidence="1" key="1">
    <citation type="submission" date="2022-02" db="EMBL/GenBank/DDBJ databases">
        <title>Plant Genome Project.</title>
        <authorList>
            <person name="Zhang R.-G."/>
        </authorList>
    </citation>
    <scope>NUCLEOTIDE SEQUENCE</scope>
    <source>
        <strain evidence="1">AT1</strain>
    </source>
</reference>
<accession>A0ACC0Q7U3</accession>
<dbReference type="EMBL" id="CM046388">
    <property type="protein sequence ID" value="KAI8572892.1"/>
    <property type="molecule type" value="Genomic_DNA"/>
</dbReference>
<evidence type="ECO:0000313" key="2">
    <source>
        <dbReference type="Proteomes" id="UP001062846"/>
    </source>
</evidence>
<proteinExistence type="predicted"/>
<comment type="caution">
    <text evidence="1">The sequence shown here is derived from an EMBL/GenBank/DDBJ whole genome shotgun (WGS) entry which is preliminary data.</text>
</comment>
<sequence>MVTSLLDSACKPVSIQHICCIDTSFDISGSSAFGLRLSIHRPWPPDGSLNLCFWALGASFLKTWALGIFHNCSKLPKHSLFNNLLAKQKKKKNYLTCNIA</sequence>
<evidence type="ECO:0000313" key="1">
    <source>
        <dbReference type="EMBL" id="KAI8572892.1"/>
    </source>
</evidence>
<name>A0ACC0Q7U3_RHOML</name>